<feature type="domain" description="Ig-like" evidence="3">
    <location>
        <begin position="209"/>
        <end position="323"/>
    </location>
</feature>
<dbReference type="InterPro" id="IPR007110">
    <property type="entry name" value="Ig-like_dom"/>
</dbReference>
<reference evidence="4" key="2">
    <citation type="submission" date="2025-08" db="UniProtKB">
        <authorList>
            <consortium name="Ensembl"/>
        </authorList>
    </citation>
    <scope>IDENTIFICATION</scope>
</reference>
<sequence>MSPHLPMSPHCPHVPPLSPCPPTSLCPTIVPNVPSPPHVPHCPYVPPVSLCPPNVPISPQLPMSHHCPHIPVVSPCPPGIPVSPPVRMSPQCPYVPPLSLCPPGISMSPHVPMSPHLPMSPQCPHVLSPPYITQCPHVPPVFSSPCPLTFPYPPMSSCPLTSLCPLSVPMSPHLPMSPQCPYVPLVSPYPLTSPCPTIVPNVPSPPRVPTVSLAVLTHTPTLHGHAGSPIHLHCAFAAPPSPFVLEWRHQSRGAGQVLLAYDSTSARAPRATPGAELLLGTRDGDGVTAVTLRLARPSPGDEGTYICSVFLPHGHAQTVLQLSVFAPPKVILSPKNLVVTPGMSAELRCHVSGFYPLDVTVTWQRRAEKSRPSRSTGGSVMDSWTSSHRRAADGTYSRTAAARLVPAHPQHHGDVYSCVVTHGALDKPIRVSVRLLLAGTEGPHLEDITGLFLVAFILCGLIRWLYPKAARPEEETKVTSPPRNPKYPQKPQIPPQNTSKHPKTHHSHPTLQPSVSCRNHSDLHSSSQHLSSR</sequence>
<reference evidence="4" key="1">
    <citation type="submission" date="2015-11" db="EMBL/GenBank/DDBJ databases">
        <authorList>
            <consortium name="International Coturnix japonica Genome Analysis Consortium"/>
            <person name="Warren W."/>
            <person name="Burt D.W."/>
            <person name="Antin P.B."/>
            <person name="Lanford R."/>
            <person name="Gros J."/>
            <person name="Wilson R.K."/>
        </authorList>
    </citation>
    <scope>NUCLEOTIDE SEQUENCE [LARGE SCALE GENOMIC DNA]</scope>
</reference>
<keyword evidence="1" id="KW-0393">Immunoglobulin domain</keyword>
<dbReference type="PROSITE" id="PS50835">
    <property type="entry name" value="IG_LIKE"/>
    <property type="match status" value="2"/>
</dbReference>
<dbReference type="InterPro" id="IPR003006">
    <property type="entry name" value="Ig/MHC_CS"/>
</dbReference>
<organism evidence="4 5">
    <name type="scientific">Coturnix japonica</name>
    <name type="common">Japanese quail</name>
    <name type="synonym">Coturnix coturnix japonica</name>
    <dbReference type="NCBI Taxonomy" id="93934"/>
    <lineage>
        <taxon>Eukaryota</taxon>
        <taxon>Metazoa</taxon>
        <taxon>Chordata</taxon>
        <taxon>Craniata</taxon>
        <taxon>Vertebrata</taxon>
        <taxon>Euteleostomi</taxon>
        <taxon>Archelosauria</taxon>
        <taxon>Archosauria</taxon>
        <taxon>Dinosauria</taxon>
        <taxon>Saurischia</taxon>
        <taxon>Theropoda</taxon>
        <taxon>Coelurosauria</taxon>
        <taxon>Aves</taxon>
        <taxon>Neognathae</taxon>
        <taxon>Galloanserae</taxon>
        <taxon>Galliformes</taxon>
        <taxon>Phasianidae</taxon>
        <taxon>Perdicinae</taxon>
        <taxon>Coturnix</taxon>
    </lineage>
</organism>
<dbReference type="InterPro" id="IPR003597">
    <property type="entry name" value="Ig_C1-set"/>
</dbReference>
<feature type="compositionally biased region" description="Polar residues" evidence="2">
    <location>
        <begin position="373"/>
        <end position="386"/>
    </location>
</feature>
<dbReference type="Pfam" id="PF07654">
    <property type="entry name" value="C1-set"/>
    <property type="match status" value="1"/>
</dbReference>
<dbReference type="GO" id="GO:0016020">
    <property type="term" value="C:membrane"/>
    <property type="evidence" value="ECO:0007669"/>
    <property type="project" value="InterPro"/>
</dbReference>
<keyword evidence="5" id="KW-1185">Reference proteome</keyword>
<feature type="region of interest" description="Disordered" evidence="2">
    <location>
        <begin position="472"/>
        <end position="533"/>
    </location>
</feature>
<proteinExistence type="predicted"/>
<evidence type="ECO:0000256" key="2">
    <source>
        <dbReference type="SAM" id="MobiDB-lite"/>
    </source>
</evidence>
<feature type="domain" description="Ig-like" evidence="3">
    <location>
        <begin position="328"/>
        <end position="432"/>
    </location>
</feature>
<feature type="region of interest" description="Disordered" evidence="2">
    <location>
        <begin position="366"/>
        <end position="388"/>
    </location>
</feature>
<dbReference type="SUPFAM" id="SSF48726">
    <property type="entry name" value="Immunoglobulin"/>
    <property type="match status" value="2"/>
</dbReference>
<name>A0A8C2TVR2_COTJA</name>
<evidence type="ECO:0000256" key="1">
    <source>
        <dbReference type="ARBA" id="ARBA00023319"/>
    </source>
</evidence>
<feature type="compositionally biased region" description="Low complexity" evidence="2">
    <location>
        <begin position="524"/>
        <end position="533"/>
    </location>
</feature>
<gene>
    <name evidence="4" type="primary">TAPBP</name>
</gene>
<evidence type="ECO:0000259" key="3">
    <source>
        <dbReference type="PROSITE" id="PS50835"/>
    </source>
</evidence>
<dbReference type="PANTHER" id="PTHR23411">
    <property type="entry name" value="TAPASIN"/>
    <property type="match status" value="1"/>
</dbReference>
<dbReference type="InterPro" id="IPR050380">
    <property type="entry name" value="Immune_Resp_Modulators"/>
</dbReference>
<dbReference type="Gene3D" id="2.60.40.10">
    <property type="entry name" value="Immunoglobulins"/>
    <property type="match status" value="2"/>
</dbReference>
<dbReference type="InterPro" id="IPR036179">
    <property type="entry name" value="Ig-like_dom_sf"/>
</dbReference>
<dbReference type="InterPro" id="IPR003599">
    <property type="entry name" value="Ig_sub"/>
</dbReference>
<dbReference type="Proteomes" id="UP000694412">
    <property type="component" value="Chromosome 16"/>
</dbReference>
<protein>
    <submittedName>
        <fullName evidence="4">TAP binding protein</fullName>
    </submittedName>
</protein>
<dbReference type="Ensembl" id="ENSCJPT00005026887.1">
    <property type="protein sequence ID" value="ENSCJPP00005019412.1"/>
    <property type="gene ID" value="ENSCJPG00005015724.1"/>
</dbReference>
<dbReference type="InterPro" id="IPR008056">
    <property type="entry name" value="Tapasin"/>
</dbReference>
<dbReference type="GO" id="GO:0019885">
    <property type="term" value="P:antigen processing and presentation of endogenous peptide antigen via MHC class I"/>
    <property type="evidence" value="ECO:0007669"/>
    <property type="project" value="InterPro"/>
</dbReference>
<reference evidence="4" key="3">
    <citation type="submission" date="2025-09" db="UniProtKB">
        <authorList>
            <consortium name="Ensembl"/>
        </authorList>
    </citation>
    <scope>IDENTIFICATION</scope>
</reference>
<dbReference type="SMART" id="SM00409">
    <property type="entry name" value="IG"/>
    <property type="match status" value="2"/>
</dbReference>
<dbReference type="GeneTree" id="ENSGT00940000159200"/>
<dbReference type="PRINTS" id="PR01669">
    <property type="entry name" value="TAPASIN"/>
</dbReference>
<dbReference type="PROSITE" id="PS00290">
    <property type="entry name" value="IG_MHC"/>
    <property type="match status" value="1"/>
</dbReference>
<dbReference type="SMART" id="SM00407">
    <property type="entry name" value="IGc1"/>
    <property type="match status" value="1"/>
</dbReference>
<accession>A0A8C2TVR2</accession>
<dbReference type="InterPro" id="IPR013783">
    <property type="entry name" value="Ig-like_fold"/>
</dbReference>
<evidence type="ECO:0000313" key="4">
    <source>
        <dbReference type="Ensembl" id="ENSCJPP00005019412.1"/>
    </source>
</evidence>
<evidence type="ECO:0000313" key="5">
    <source>
        <dbReference type="Proteomes" id="UP000694412"/>
    </source>
</evidence>
<dbReference type="AlphaFoldDB" id="A0A8C2TVR2"/>
<feature type="compositionally biased region" description="Polar residues" evidence="2">
    <location>
        <begin position="509"/>
        <end position="518"/>
    </location>
</feature>